<comment type="caution">
    <text evidence="1">The sequence shown here is derived from an EMBL/GenBank/DDBJ whole genome shotgun (WGS) entry which is preliminary data.</text>
</comment>
<evidence type="ECO:0000313" key="1">
    <source>
        <dbReference type="EMBL" id="KAJ1174362.1"/>
    </source>
</evidence>
<evidence type="ECO:0000313" key="2">
    <source>
        <dbReference type="Proteomes" id="UP001066276"/>
    </source>
</evidence>
<organism evidence="1 2">
    <name type="scientific">Pleurodeles waltl</name>
    <name type="common">Iberian ribbed newt</name>
    <dbReference type="NCBI Taxonomy" id="8319"/>
    <lineage>
        <taxon>Eukaryota</taxon>
        <taxon>Metazoa</taxon>
        <taxon>Chordata</taxon>
        <taxon>Craniata</taxon>
        <taxon>Vertebrata</taxon>
        <taxon>Euteleostomi</taxon>
        <taxon>Amphibia</taxon>
        <taxon>Batrachia</taxon>
        <taxon>Caudata</taxon>
        <taxon>Salamandroidea</taxon>
        <taxon>Salamandridae</taxon>
        <taxon>Pleurodelinae</taxon>
        <taxon>Pleurodeles</taxon>
    </lineage>
</organism>
<sequence length="122" mass="14101">MQVAWSVRLKTRAALTELNAAHRDPTSPAVEEPNQVVAHSRTFPKAAWARTDVIRQAVDKVEVMTRPELLYRTQHCTTRNEEIRSVTFLNYIPDPKAKEKHICMLDISLIHLLTKEEKTRKN</sequence>
<accession>A0AAV7TEW6</accession>
<reference evidence="1" key="1">
    <citation type="journal article" date="2022" name="bioRxiv">
        <title>Sequencing and chromosome-scale assembly of the giantPleurodeles waltlgenome.</title>
        <authorList>
            <person name="Brown T."/>
            <person name="Elewa A."/>
            <person name="Iarovenko S."/>
            <person name="Subramanian E."/>
            <person name="Araus A.J."/>
            <person name="Petzold A."/>
            <person name="Susuki M."/>
            <person name="Suzuki K.-i.T."/>
            <person name="Hayashi T."/>
            <person name="Toyoda A."/>
            <person name="Oliveira C."/>
            <person name="Osipova E."/>
            <person name="Leigh N.D."/>
            <person name="Simon A."/>
            <person name="Yun M.H."/>
        </authorList>
    </citation>
    <scope>NUCLEOTIDE SEQUENCE</scope>
    <source>
        <strain evidence="1">20211129_DDA</strain>
        <tissue evidence="1">Liver</tissue>
    </source>
</reference>
<keyword evidence="2" id="KW-1185">Reference proteome</keyword>
<dbReference type="AlphaFoldDB" id="A0AAV7TEW6"/>
<proteinExistence type="predicted"/>
<name>A0AAV7TEW6_PLEWA</name>
<gene>
    <name evidence="1" type="ORF">NDU88_006184</name>
</gene>
<protein>
    <submittedName>
        <fullName evidence="1">Uncharacterized protein</fullName>
    </submittedName>
</protein>
<dbReference type="EMBL" id="JANPWB010000007">
    <property type="protein sequence ID" value="KAJ1174362.1"/>
    <property type="molecule type" value="Genomic_DNA"/>
</dbReference>
<dbReference type="Proteomes" id="UP001066276">
    <property type="component" value="Chromosome 4_1"/>
</dbReference>